<dbReference type="KEGG" id="vg:18563536"/>
<name>G3MA62_9CAUD</name>
<proteinExistence type="predicted"/>
<evidence type="ECO:0000313" key="3">
    <source>
        <dbReference type="Proteomes" id="UP000009273"/>
    </source>
</evidence>
<dbReference type="EMBL" id="JN638751">
    <property type="protein sequence ID" value="AEO93580.1"/>
    <property type="molecule type" value="Genomic_DNA"/>
</dbReference>
<dbReference type="InterPro" id="IPR014243">
    <property type="entry name" value="RsfA-like"/>
</dbReference>
<organism evidence="2 3">
    <name type="scientific">Bacillus phage G</name>
    <dbReference type="NCBI Taxonomy" id="2884420"/>
    <lineage>
        <taxon>Viruses</taxon>
        <taxon>Duplodnaviria</taxon>
        <taxon>Heunggongvirae</taxon>
        <taxon>Uroviricota</taxon>
        <taxon>Caudoviricetes</taxon>
        <taxon>Donellivirus</taxon>
        <taxon>Donellivirus gee</taxon>
    </lineage>
</organism>
<evidence type="ECO:0000256" key="1">
    <source>
        <dbReference type="SAM" id="Coils"/>
    </source>
</evidence>
<evidence type="ECO:0000313" key="2">
    <source>
        <dbReference type="EMBL" id="AEO93580.1"/>
    </source>
</evidence>
<dbReference type="RefSeq" id="YP_009015624.1">
    <property type="nucleotide sequence ID" value="NC_023719.1"/>
</dbReference>
<sequence length="201" mass="23434">MTRYSKYKSWTDKEDIAIAVSVLDKLRKGVPASEAFEELAIKLERSKSAVQFRWYSKIAPKYKDDVEKIKNDLKVNEEIQLEVYLEQDIQDGKEEEVIEEVILSVPIHETNESKEQFNNVKDEILITKELTISDVIDFLSQNKELFSSSQEMNSLRVENAELVKENTEIKEKYEKLKADYKAISDVFTSVKVMIEKDELLK</sequence>
<dbReference type="PANTHER" id="PTHR41302:SF2">
    <property type="entry name" value="PRESPORE SPECIFIC TRANSCRIPTIONAL ACTIVATOR RSFA"/>
    <property type="match status" value="1"/>
</dbReference>
<dbReference type="PANTHER" id="PTHR41302">
    <property type="entry name" value="PRESPORE-SPECIFIC TRANSCRIPTIONAL REGULATOR RSFA-RELATED"/>
    <property type="match status" value="1"/>
</dbReference>
<accession>G3MA62</accession>
<keyword evidence="3" id="KW-1185">Reference proteome</keyword>
<dbReference type="GeneID" id="18563536"/>
<gene>
    <name evidence="2" type="primary">321</name>
    <name evidence="2" type="ORF">G_321</name>
</gene>
<dbReference type="Proteomes" id="UP000009273">
    <property type="component" value="Segment"/>
</dbReference>
<reference evidence="2 3" key="1">
    <citation type="submission" date="2011-09" db="EMBL/GenBank/DDBJ databases">
        <authorList>
            <person name="Pope W.H."/>
            <person name="Pedulla M.L."/>
            <person name="Ford M.E."/>
            <person name="Peebles C.L."/>
            <person name="Hatfull G.H."/>
            <person name="Hendrix R.W."/>
        </authorList>
    </citation>
    <scope>NUCLEOTIDE SEQUENCE [LARGE SCALE GENOMIC DNA]</scope>
    <source>
        <strain evidence="2">G</strain>
    </source>
</reference>
<protein>
    <submittedName>
        <fullName evidence="2">Gp321</fullName>
    </submittedName>
</protein>
<keyword evidence="1" id="KW-0175">Coiled coil</keyword>
<feature type="coiled-coil region" evidence="1">
    <location>
        <begin position="152"/>
        <end position="186"/>
    </location>
</feature>